<feature type="region of interest" description="Disordered" evidence="1">
    <location>
        <begin position="87"/>
        <end position="111"/>
    </location>
</feature>
<dbReference type="Proteomes" id="UP001596137">
    <property type="component" value="Unassembled WGS sequence"/>
</dbReference>
<proteinExistence type="predicted"/>
<reference evidence="3" key="1">
    <citation type="journal article" date="2019" name="Int. J. Syst. Evol. Microbiol.">
        <title>The Global Catalogue of Microorganisms (GCM) 10K type strain sequencing project: providing services to taxonomists for standard genome sequencing and annotation.</title>
        <authorList>
            <consortium name="The Broad Institute Genomics Platform"/>
            <consortium name="The Broad Institute Genome Sequencing Center for Infectious Disease"/>
            <person name="Wu L."/>
            <person name="Ma J."/>
        </authorList>
    </citation>
    <scope>NUCLEOTIDE SEQUENCE [LARGE SCALE GENOMIC DNA]</scope>
    <source>
        <strain evidence="3">JCM 30346</strain>
    </source>
</reference>
<comment type="caution">
    <text evidence="2">The sequence shown here is derived from an EMBL/GenBank/DDBJ whole genome shotgun (WGS) entry which is preliminary data.</text>
</comment>
<organism evidence="2 3">
    <name type="scientific">Sphaerisporangium aureirubrum</name>
    <dbReference type="NCBI Taxonomy" id="1544736"/>
    <lineage>
        <taxon>Bacteria</taxon>
        <taxon>Bacillati</taxon>
        <taxon>Actinomycetota</taxon>
        <taxon>Actinomycetes</taxon>
        <taxon>Streptosporangiales</taxon>
        <taxon>Streptosporangiaceae</taxon>
        <taxon>Sphaerisporangium</taxon>
    </lineage>
</organism>
<dbReference type="EMBL" id="JBHSRF010000002">
    <property type="protein sequence ID" value="MFC6079925.1"/>
    <property type="molecule type" value="Genomic_DNA"/>
</dbReference>
<name>A0ABW1NA97_9ACTN</name>
<feature type="compositionally biased region" description="Basic and acidic residues" evidence="1">
    <location>
        <begin position="88"/>
        <end position="111"/>
    </location>
</feature>
<evidence type="ECO:0000256" key="1">
    <source>
        <dbReference type="SAM" id="MobiDB-lite"/>
    </source>
</evidence>
<accession>A0ABW1NA97</accession>
<evidence type="ECO:0000313" key="2">
    <source>
        <dbReference type="EMBL" id="MFC6079925.1"/>
    </source>
</evidence>
<dbReference type="RefSeq" id="WP_380746453.1">
    <property type="nucleotide sequence ID" value="NZ_JBHSRF010000002.1"/>
</dbReference>
<gene>
    <name evidence="2" type="ORF">ACFP1K_02055</name>
</gene>
<protein>
    <submittedName>
        <fullName evidence="2">Uncharacterized protein</fullName>
    </submittedName>
</protein>
<keyword evidence="3" id="KW-1185">Reference proteome</keyword>
<evidence type="ECO:0000313" key="3">
    <source>
        <dbReference type="Proteomes" id="UP001596137"/>
    </source>
</evidence>
<sequence>MVDAGFITPPADTYVLRLTGSGDIWPRNHPLSAMGIASGASVYVEHVTAGGDTGGPSWTDRIDGSVYRWSCDAPDCPHVEDGDILGPWRDDVCPRHPDRPLSREEWREPEF</sequence>